<accession>A0ABR9UEQ2</accession>
<name>A0ABR9UEQ2_9CYAN</name>
<feature type="transmembrane region" description="Helical" evidence="2">
    <location>
        <begin position="35"/>
        <end position="55"/>
    </location>
</feature>
<proteinExistence type="predicted"/>
<dbReference type="Proteomes" id="UP000640725">
    <property type="component" value="Unassembled WGS sequence"/>
</dbReference>
<gene>
    <name evidence="3" type="ORF">IQ236_17055</name>
</gene>
<feature type="region of interest" description="Disordered" evidence="1">
    <location>
        <begin position="370"/>
        <end position="406"/>
    </location>
</feature>
<comment type="caution">
    <text evidence="3">The sequence shown here is derived from an EMBL/GenBank/DDBJ whole genome shotgun (WGS) entry which is preliminary data.</text>
</comment>
<evidence type="ECO:0000313" key="4">
    <source>
        <dbReference type="Proteomes" id="UP000640725"/>
    </source>
</evidence>
<organism evidence="3 4">
    <name type="scientific">Planktothrix mougeotii LEGE 06226</name>
    <dbReference type="NCBI Taxonomy" id="1828728"/>
    <lineage>
        <taxon>Bacteria</taxon>
        <taxon>Bacillati</taxon>
        <taxon>Cyanobacteriota</taxon>
        <taxon>Cyanophyceae</taxon>
        <taxon>Oscillatoriophycideae</taxon>
        <taxon>Oscillatoriales</taxon>
        <taxon>Microcoleaceae</taxon>
        <taxon>Planktothrix</taxon>
    </lineage>
</organism>
<dbReference type="EMBL" id="JADEWU010000042">
    <property type="protein sequence ID" value="MBE9144913.1"/>
    <property type="molecule type" value="Genomic_DNA"/>
</dbReference>
<evidence type="ECO:0008006" key="5">
    <source>
        <dbReference type="Google" id="ProtNLM"/>
    </source>
</evidence>
<sequence>MSNILTISSGLWIATGTLGMIWGLSQPYPSPNKFYGFGMGAIAASIGTALTYPAMKRTERSIIRQDTCDTIYDIGEAAVIERYKQAVFPTPRMPDLTINNHILGMMGEPSTEPSLEFYNWEGLSDEASGILIGGNSGSAKTSLGAGFVVGKLTAVKPAEVIVLDIHASKNPIWQQMGFPRIESDVESIYQILCWLIDEVERRKYQEGNPLIICLDEINDTISELAQLDIVKPLGGKEKRVKTFSYAIRKLSNARKFDICLLGFMQSHNTEAIGIDGKFRNNFLLVLCGASARGEIQNIWKHDDPRFLYIQNTAYPVVISGSNSHTIAQHPTHSHHSQYRKKGNAPSNLIAPRFLSESSIPVYDCVENFIDDEPTKPKQPPKTSPNSPSFDIRKLEKKPENDSNPDDRFMQILAFCKGKESVSVRDVQRSSIGRDLSSQAIRYAFEWLEKNGHGTVSEEQTGGTVKVSFTPN</sequence>
<dbReference type="RefSeq" id="WP_193870409.1">
    <property type="nucleotide sequence ID" value="NZ_JADEWU010000042.1"/>
</dbReference>
<evidence type="ECO:0000256" key="1">
    <source>
        <dbReference type="SAM" id="MobiDB-lite"/>
    </source>
</evidence>
<keyword evidence="2" id="KW-1133">Transmembrane helix</keyword>
<evidence type="ECO:0000256" key="2">
    <source>
        <dbReference type="SAM" id="Phobius"/>
    </source>
</evidence>
<evidence type="ECO:0000313" key="3">
    <source>
        <dbReference type="EMBL" id="MBE9144913.1"/>
    </source>
</evidence>
<keyword evidence="4" id="KW-1185">Reference proteome</keyword>
<reference evidence="3 4" key="1">
    <citation type="submission" date="2020-10" db="EMBL/GenBank/DDBJ databases">
        <authorList>
            <person name="Castelo-Branco R."/>
            <person name="Eusebio N."/>
            <person name="Adriana R."/>
            <person name="Vieira A."/>
            <person name="Brugerolle De Fraissinette N."/>
            <person name="Rezende De Castro R."/>
            <person name="Schneider M.P."/>
            <person name="Vasconcelos V."/>
            <person name="Leao P.N."/>
        </authorList>
    </citation>
    <scope>NUCLEOTIDE SEQUENCE [LARGE SCALE GENOMIC DNA]</scope>
    <source>
        <strain evidence="3 4">LEGE 06226</strain>
    </source>
</reference>
<feature type="compositionally biased region" description="Basic and acidic residues" evidence="1">
    <location>
        <begin position="390"/>
        <end position="406"/>
    </location>
</feature>
<protein>
    <recommendedName>
        <fullName evidence="5">FtsK domain-containing protein</fullName>
    </recommendedName>
</protein>
<keyword evidence="2" id="KW-0472">Membrane</keyword>
<keyword evidence="2" id="KW-0812">Transmembrane</keyword>